<dbReference type="Gene3D" id="3.60.10.10">
    <property type="entry name" value="Endonuclease/exonuclease/phosphatase"/>
    <property type="match status" value="1"/>
</dbReference>
<protein>
    <submittedName>
        <fullName evidence="3">Craniofacial development protein 2</fullName>
    </submittedName>
</protein>
<dbReference type="PANTHER" id="PTHR47027">
    <property type="entry name" value="REVERSE TRANSCRIPTASE DOMAIN-CONTAINING PROTEIN"/>
    <property type="match status" value="1"/>
</dbReference>
<evidence type="ECO:0000313" key="4">
    <source>
        <dbReference type="Proteomes" id="UP000735302"/>
    </source>
</evidence>
<dbReference type="SUPFAM" id="SSF56219">
    <property type="entry name" value="DNase I-like"/>
    <property type="match status" value="1"/>
</dbReference>
<feature type="domain" description="Reverse transcriptase" evidence="2">
    <location>
        <begin position="472"/>
        <end position="629"/>
    </location>
</feature>
<dbReference type="EMBL" id="BLXT01000021">
    <property type="protein sequence ID" value="GFN73671.1"/>
    <property type="molecule type" value="Genomic_DNA"/>
</dbReference>
<evidence type="ECO:0000313" key="3">
    <source>
        <dbReference type="EMBL" id="GFN73671.1"/>
    </source>
</evidence>
<dbReference type="InterPro" id="IPR036691">
    <property type="entry name" value="Endo/exonu/phosph_ase_sf"/>
</dbReference>
<dbReference type="InterPro" id="IPR000477">
    <property type="entry name" value="RT_dom"/>
</dbReference>
<reference evidence="3 4" key="1">
    <citation type="journal article" date="2021" name="Elife">
        <title>Chloroplast acquisition without the gene transfer in kleptoplastic sea slugs, Plakobranchus ocellatus.</title>
        <authorList>
            <person name="Maeda T."/>
            <person name="Takahashi S."/>
            <person name="Yoshida T."/>
            <person name="Shimamura S."/>
            <person name="Takaki Y."/>
            <person name="Nagai Y."/>
            <person name="Toyoda A."/>
            <person name="Suzuki Y."/>
            <person name="Arimoto A."/>
            <person name="Ishii H."/>
            <person name="Satoh N."/>
            <person name="Nishiyama T."/>
            <person name="Hasebe M."/>
            <person name="Maruyama T."/>
            <person name="Minagawa J."/>
            <person name="Obokata J."/>
            <person name="Shigenobu S."/>
        </authorList>
    </citation>
    <scope>NUCLEOTIDE SEQUENCE [LARGE SCALE GENOMIC DNA]</scope>
</reference>
<proteinExistence type="predicted"/>
<dbReference type="Proteomes" id="UP000735302">
    <property type="component" value="Unassembled WGS sequence"/>
</dbReference>
<keyword evidence="4" id="KW-1185">Reference proteome</keyword>
<comment type="caution">
    <text evidence="3">The sequence shown here is derived from an EMBL/GenBank/DDBJ whole genome shotgun (WGS) entry which is preliminary data.</text>
</comment>
<evidence type="ECO:0000256" key="1">
    <source>
        <dbReference type="SAM" id="MobiDB-lite"/>
    </source>
</evidence>
<accession>A0AAV3XV01</accession>
<feature type="region of interest" description="Disordered" evidence="1">
    <location>
        <begin position="1"/>
        <end position="20"/>
    </location>
</feature>
<dbReference type="Pfam" id="PF00078">
    <property type="entry name" value="RVT_1"/>
    <property type="match status" value="1"/>
</dbReference>
<sequence length="876" mass="100687">MKVTSGNMEPVTPFTGPGNPLEKKQHLTIFSVYAPTLMAEPADKDSFYTDLRHHLNNTPVTDKILILGDFNARVGRDFEAWQGVLGRHGIGNCNDNGRLLLEFCTEYQLTITNSIFQQKNHIKTTWMHPRSKHWHLLDYVLVRQRDLRDVLHTRVMPSAECHTDHRLVRCKLKLQTKPKPKKKSYPIKAINVCNLSLDEVKTKFQMTLQQKLEEIPPNDDPTPDILWENMKSVILKTSEEVLGHTKRKNKDWFDENDQNIQKLLANKRAAHQAHLANPHCSEKKTTFRQVCHTLQRKLREMQNDWWTHLAWKTQSYADMGDYRSFYEALKAVYGPSHQVQSPLRSSDGLDLLTDSTSILTRWSEHFQNLFSANRTVQDTAMDRIPQLPLRDELDEIPSLEETIEAISQLKSRKAAGVDSIPSEIWKDGGPTLHIALHNLLVCCWEKEPTEARQTWCLSSASSRKSVENKTKDSMLHLSTSPTEPFSISNGVKQGCVLAPTLFSIFFSMMLKQANENCEDEDGIYIRYRLDGSLFNLRRIQAHTKTNERLIRDLLFADDAALVAHTEQALQRLTSCFADASSLFGLEISLKKTEVLHQPAPQEAYHPPHILINSSELKSTPQFTYLGCTISSDARLNKEIDNRLARANSSFGRLYKRVWNNKSLKIKTKIQVYRAVVLTTLLYGSETWVTYSSHIRLHERLHQRCLRTILQIHWSDLVTNVEVLEQAEIPSIEALIAKSQLRWAGHVFRMKDHRLPKIALYGEIRSGHRYRGAPKKRYKDCLKKTFTACNIDHQNWSDFAADRSAWRLISSKGVTLFEETRRDTIKDKRSRRKARAASAVSPDPAFSCKLCSRACRSRIGLFSHERSCRQRGHSLPS</sequence>
<gene>
    <name evidence="3" type="ORF">PoB_000017700</name>
</gene>
<name>A0AAV3XV01_9GAST</name>
<dbReference type="GO" id="GO:0003824">
    <property type="term" value="F:catalytic activity"/>
    <property type="evidence" value="ECO:0007669"/>
    <property type="project" value="InterPro"/>
</dbReference>
<organism evidence="3 4">
    <name type="scientific">Plakobranchus ocellatus</name>
    <dbReference type="NCBI Taxonomy" id="259542"/>
    <lineage>
        <taxon>Eukaryota</taxon>
        <taxon>Metazoa</taxon>
        <taxon>Spiralia</taxon>
        <taxon>Lophotrochozoa</taxon>
        <taxon>Mollusca</taxon>
        <taxon>Gastropoda</taxon>
        <taxon>Heterobranchia</taxon>
        <taxon>Euthyneura</taxon>
        <taxon>Panpulmonata</taxon>
        <taxon>Sacoglossa</taxon>
        <taxon>Placobranchoidea</taxon>
        <taxon>Plakobranchidae</taxon>
        <taxon>Plakobranchus</taxon>
    </lineage>
</organism>
<dbReference type="AlphaFoldDB" id="A0AAV3XV01"/>
<dbReference type="PANTHER" id="PTHR47027:SF20">
    <property type="entry name" value="REVERSE TRANSCRIPTASE-LIKE PROTEIN WITH RNA-DIRECTED DNA POLYMERASE DOMAIN"/>
    <property type="match status" value="1"/>
</dbReference>
<evidence type="ECO:0000259" key="2">
    <source>
        <dbReference type="Pfam" id="PF00078"/>
    </source>
</evidence>